<dbReference type="PANTHER" id="PTHR47992">
    <property type="entry name" value="PROTEIN PHOSPHATASE"/>
    <property type="match status" value="1"/>
</dbReference>
<keyword evidence="9" id="KW-0464">Manganese</keyword>
<dbReference type="EC" id="3.1.3.16" evidence="4"/>
<dbReference type="GO" id="GO:0046872">
    <property type="term" value="F:metal ion binding"/>
    <property type="evidence" value="ECO:0007669"/>
    <property type="project" value="UniProtKB-KW"/>
</dbReference>
<dbReference type="FunFam" id="3.60.40.10:FF:000024">
    <property type="entry name" value="probable protein phosphatase 2C 33"/>
    <property type="match status" value="1"/>
</dbReference>
<evidence type="ECO:0000256" key="12">
    <source>
        <dbReference type="SAM" id="MobiDB-lite"/>
    </source>
</evidence>
<dbReference type="Gene3D" id="3.60.40.10">
    <property type="entry name" value="PPM-type phosphatase domain"/>
    <property type="match status" value="1"/>
</dbReference>
<dbReference type="AlphaFoldDB" id="A0A4U6W920"/>
<keyword evidence="8" id="KW-0904">Protein phosphatase</keyword>
<evidence type="ECO:0000256" key="10">
    <source>
        <dbReference type="ARBA" id="ARBA00047761"/>
    </source>
</evidence>
<name>A0A4U6W920_SETVI</name>
<dbReference type="EMBL" id="CM016552">
    <property type="protein sequence ID" value="TKW39158.1"/>
    <property type="molecule type" value="Genomic_DNA"/>
</dbReference>
<keyword evidence="5" id="KW-0479">Metal-binding</keyword>
<protein>
    <recommendedName>
        <fullName evidence="4">protein-serine/threonine phosphatase</fullName>
        <ecNumber evidence="4">3.1.3.16</ecNumber>
    </recommendedName>
</protein>
<dbReference type="SMART" id="SM00332">
    <property type="entry name" value="PP2Cc"/>
    <property type="match status" value="1"/>
</dbReference>
<dbReference type="Proteomes" id="UP000298652">
    <property type="component" value="Chromosome 1"/>
</dbReference>
<evidence type="ECO:0000256" key="1">
    <source>
        <dbReference type="ARBA" id="ARBA00001936"/>
    </source>
</evidence>
<evidence type="ECO:0000256" key="2">
    <source>
        <dbReference type="ARBA" id="ARBA00001946"/>
    </source>
</evidence>
<evidence type="ECO:0000256" key="8">
    <source>
        <dbReference type="ARBA" id="ARBA00022912"/>
    </source>
</evidence>
<organism evidence="14 15">
    <name type="scientific">Setaria viridis</name>
    <name type="common">Green bristlegrass</name>
    <name type="synonym">Setaria italica subsp. viridis</name>
    <dbReference type="NCBI Taxonomy" id="4556"/>
    <lineage>
        <taxon>Eukaryota</taxon>
        <taxon>Viridiplantae</taxon>
        <taxon>Streptophyta</taxon>
        <taxon>Embryophyta</taxon>
        <taxon>Tracheophyta</taxon>
        <taxon>Spermatophyta</taxon>
        <taxon>Magnoliopsida</taxon>
        <taxon>Liliopsida</taxon>
        <taxon>Poales</taxon>
        <taxon>Poaceae</taxon>
        <taxon>PACMAD clade</taxon>
        <taxon>Panicoideae</taxon>
        <taxon>Panicodae</taxon>
        <taxon>Paniceae</taxon>
        <taxon>Cenchrinae</taxon>
        <taxon>Setaria</taxon>
    </lineage>
</organism>
<keyword evidence="7" id="KW-0460">Magnesium</keyword>
<evidence type="ECO:0000256" key="9">
    <source>
        <dbReference type="ARBA" id="ARBA00023211"/>
    </source>
</evidence>
<dbReference type="InterPro" id="IPR036457">
    <property type="entry name" value="PPM-type-like_dom_sf"/>
</dbReference>
<feature type="compositionally biased region" description="Basic residues" evidence="12">
    <location>
        <begin position="7"/>
        <end position="17"/>
    </location>
</feature>
<evidence type="ECO:0000256" key="5">
    <source>
        <dbReference type="ARBA" id="ARBA00022723"/>
    </source>
</evidence>
<sequence>MVEAAARRRSGTSRRRPSGSGGEHQRLVAVAVAARVVMVTSRSAGPAAAGGGGEAAAGEAEGGGGRCMDDFFDCLFGVLGALGVTWGAPARPRRQPRPPLPRVVGPAAPAPADARRFAAELRATPGRIAGNGACAVASLYTLQGKKGVNQDAMIFWENYCSREDTIFCGVFDGHGPYGHLVAKRVRDLLPVKLGADLAMEDGRETSTSNIKSNANEVGSPEHVNRRVTVMSSEAEQNGEYPEIFPALRASFLKAFHVMDRDLKLHKNIDCFFSGTTAVAVIKQGRNLIIGNLGDSRAVLGTRDENNQLVAIQLTVDLKPNIPSEAQRIKQRRGRIFALPEEPEVARVWLPKYNSPGLAMARAFGDFCLKDHGVISMPDVSYHHITEKDEFVVLATDGVWDVLSNDEVVSIVSRATSRASAARFLVESAHRAWRTRFPTSKIDDCAVVCLFLNTDEASESSSSMSNNLATAVEVSSDQHSTTVQKQLSTGVSADLVTALVRDGNKVSVVETIARPVAPADLLKDG</sequence>
<reference evidence="14" key="1">
    <citation type="submission" date="2019-03" db="EMBL/GenBank/DDBJ databases">
        <title>WGS assembly of Setaria viridis.</title>
        <authorList>
            <person name="Huang P."/>
            <person name="Jenkins J."/>
            <person name="Grimwood J."/>
            <person name="Barry K."/>
            <person name="Healey A."/>
            <person name="Mamidi S."/>
            <person name="Sreedasyam A."/>
            <person name="Shu S."/>
            <person name="Feldman M."/>
            <person name="Wu J."/>
            <person name="Yu Y."/>
            <person name="Chen C."/>
            <person name="Johnson J."/>
            <person name="Rokhsar D."/>
            <person name="Baxter I."/>
            <person name="Schmutz J."/>
            <person name="Brutnell T."/>
            <person name="Kellogg E."/>
        </authorList>
    </citation>
    <scope>NUCLEOTIDE SEQUENCE [LARGE SCALE GENOMIC DNA]</scope>
</reference>
<comment type="cofactor">
    <cofactor evidence="1">
        <name>Mn(2+)</name>
        <dbReference type="ChEBI" id="CHEBI:29035"/>
    </cofactor>
</comment>
<evidence type="ECO:0000256" key="4">
    <source>
        <dbReference type="ARBA" id="ARBA00013081"/>
    </source>
</evidence>
<evidence type="ECO:0000313" key="14">
    <source>
        <dbReference type="EMBL" id="TKW39158.1"/>
    </source>
</evidence>
<comment type="catalytic activity">
    <reaction evidence="10">
        <text>O-phospho-L-seryl-[protein] + H2O = L-seryl-[protein] + phosphate</text>
        <dbReference type="Rhea" id="RHEA:20629"/>
        <dbReference type="Rhea" id="RHEA-COMP:9863"/>
        <dbReference type="Rhea" id="RHEA-COMP:11604"/>
        <dbReference type="ChEBI" id="CHEBI:15377"/>
        <dbReference type="ChEBI" id="CHEBI:29999"/>
        <dbReference type="ChEBI" id="CHEBI:43474"/>
        <dbReference type="ChEBI" id="CHEBI:83421"/>
        <dbReference type="EC" id="3.1.3.16"/>
    </reaction>
</comment>
<evidence type="ECO:0000256" key="11">
    <source>
        <dbReference type="ARBA" id="ARBA00048336"/>
    </source>
</evidence>
<dbReference type="SUPFAM" id="SSF81606">
    <property type="entry name" value="PP2C-like"/>
    <property type="match status" value="1"/>
</dbReference>
<comment type="catalytic activity">
    <reaction evidence="11">
        <text>O-phospho-L-threonyl-[protein] + H2O = L-threonyl-[protein] + phosphate</text>
        <dbReference type="Rhea" id="RHEA:47004"/>
        <dbReference type="Rhea" id="RHEA-COMP:11060"/>
        <dbReference type="Rhea" id="RHEA-COMP:11605"/>
        <dbReference type="ChEBI" id="CHEBI:15377"/>
        <dbReference type="ChEBI" id="CHEBI:30013"/>
        <dbReference type="ChEBI" id="CHEBI:43474"/>
        <dbReference type="ChEBI" id="CHEBI:61977"/>
        <dbReference type="EC" id="3.1.3.16"/>
    </reaction>
</comment>
<accession>A0A4U6W920</accession>
<comment type="similarity">
    <text evidence="3">Belongs to the PP2C family.</text>
</comment>
<evidence type="ECO:0000313" key="15">
    <source>
        <dbReference type="Proteomes" id="UP000298652"/>
    </source>
</evidence>
<feature type="region of interest" description="Disordered" evidence="12">
    <location>
        <begin position="1"/>
        <end position="25"/>
    </location>
</feature>
<dbReference type="InterPro" id="IPR001932">
    <property type="entry name" value="PPM-type_phosphatase-like_dom"/>
</dbReference>
<gene>
    <name evidence="14" type="ORF">SEVIR_1G160200v2</name>
</gene>
<dbReference type="GO" id="GO:0004722">
    <property type="term" value="F:protein serine/threonine phosphatase activity"/>
    <property type="evidence" value="ECO:0007669"/>
    <property type="project" value="UniProtKB-EC"/>
</dbReference>
<dbReference type="Pfam" id="PF00481">
    <property type="entry name" value="PP2C"/>
    <property type="match status" value="1"/>
</dbReference>
<dbReference type="OMA" id="YHRISER"/>
<feature type="domain" description="PPM-type phosphatase" evidence="13">
    <location>
        <begin position="136"/>
        <end position="451"/>
    </location>
</feature>
<dbReference type="InterPro" id="IPR015655">
    <property type="entry name" value="PP2C"/>
</dbReference>
<dbReference type="CDD" id="cd00143">
    <property type="entry name" value="PP2Cc"/>
    <property type="match status" value="1"/>
</dbReference>
<evidence type="ECO:0000259" key="13">
    <source>
        <dbReference type="PROSITE" id="PS51746"/>
    </source>
</evidence>
<proteinExistence type="inferred from homology"/>
<keyword evidence="6" id="KW-0378">Hydrolase</keyword>
<feature type="region of interest" description="Disordered" evidence="12">
    <location>
        <begin position="88"/>
        <end position="108"/>
    </location>
</feature>
<comment type="cofactor">
    <cofactor evidence="2">
        <name>Mg(2+)</name>
        <dbReference type="ChEBI" id="CHEBI:18420"/>
    </cofactor>
</comment>
<evidence type="ECO:0000256" key="3">
    <source>
        <dbReference type="ARBA" id="ARBA00006702"/>
    </source>
</evidence>
<evidence type="ECO:0000256" key="7">
    <source>
        <dbReference type="ARBA" id="ARBA00022842"/>
    </source>
</evidence>
<keyword evidence="15" id="KW-1185">Reference proteome</keyword>
<dbReference type="Gramene" id="TKW39158">
    <property type="protein sequence ID" value="TKW39158"/>
    <property type="gene ID" value="SEVIR_1G160200v2"/>
</dbReference>
<dbReference type="PROSITE" id="PS51746">
    <property type="entry name" value="PPM_2"/>
    <property type="match status" value="1"/>
</dbReference>
<evidence type="ECO:0000256" key="6">
    <source>
        <dbReference type="ARBA" id="ARBA00022801"/>
    </source>
</evidence>